<feature type="non-terminal residue" evidence="2">
    <location>
        <position position="1"/>
    </location>
</feature>
<feature type="non-terminal residue" evidence="2">
    <location>
        <position position="493"/>
    </location>
</feature>
<feature type="region of interest" description="Disordered" evidence="1">
    <location>
        <begin position="349"/>
        <end position="379"/>
    </location>
</feature>
<dbReference type="STRING" id="75743.A0A401Q182"/>
<feature type="compositionally biased region" description="Polar residues" evidence="1">
    <location>
        <begin position="360"/>
        <end position="371"/>
    </location>
</feature>
<organism evidence="2 3">
    <name type="scientific">Scyliorhinus torazame</name>
    <name type="common">Cloudy catshark</name>
    <name type="synonym">Catulus torazame</name>
    <dbReference type="NCBI Taxonomy" id="75743"/>
    <lineage>
        <taxon>Eukaryota</taxon>
        <taxon>Metazoa</taxon>
        <taxon>Chordata</taxon>
        <taxon>Craniata</taxon>
        <taxon>Vertebrata</taxon>
        <taxon>Chondrichthyes</taxon>
        <taxon>Elasmobranchii</taxon>
        <taxon>Galeomorphii</taxon>
        <taxon>Galeoidea</taxon>
        <taxon>Carcharhiniformes</taxon>
        <taxon>Scyliorhinidae</taxon>
        <taxon>Scyliorhinus</taxon>
    </lineage>
</organism>
<evidence type="ECO:0000313" key="3">
    <source>
        <dbReference type="Proteomes" id="UP000288216"/>
    </source>
</evidence>
<feature type="region of interest" description="Disordered" evidence="1">
    <location>
        <begin position="51"/>
        <end position="167"/>
    </location>
</feature>
<reference evidence="2 3" key="1">
    <citation type="journal article" date="2018" name="Nat. Ecol. Evol.">
        <title>Shark genomes provide insights into elasmobranch evolution and the origin of vertebrates.</title>
        <authorList>
            <person name="Hara Y"/>
            <person name="Yamaguchi K"/>
            <person name="Onimaru K"/>
            <person name="Kadota M"/>
            <person name="Koyanagi M"/>
            <person name="Keeley SD"/>
            <person name="Tatsumi K"/>
            <person name="Tanaka K"/>
            <person name="Motone F"/>
            <person name="Kageyama Y"/>
            <person name="Nozu R"/>
            <person name="Adachi N"/>
            <person name="Nishimura O"/>
            <person name="Nakagawa R"/>
            <person name="Tanegashima C"/>
            <person name="Kiyatake I"/>
            <person name="Matsumoto R"/>
            <person name="Murakumo K"/>
            <person name="Nishida K"/>
            <person name="Terakita A"/>
            <person name="Kuratani S"/>
            <person name="Sato K"/>
            <person name="Hyodo S Kuraku.S."/>
        </authorList>
    </citation>
    <scope>NUCLEOTIDE SEQUENCE [LARGE SCALE GENOMIC DNA]</scope>
</reference>
<evidence type="ECO:0000256" key="1">
    <source>
        <dbReference type="SAM" id="MobiDB-lite"/>
    </source>
</evidence>
<feature type="compositionally biased region" description="Polar residues" evidence="1">
    <location>
        <begin position="18"/>
        <end position="28"/>
    </location>
</feature>
<feature type="region of interest" description="Disordered" evidence="1">
    <location>
        <begin position="230"/>
        <end position="260"/>
    </location>
</feature>
<proteinExistence type="predicted"/>
<dbReference type="Proteomes" id="UP000288216">
    <property type="component" value="Unassembled WGS sequence"/>
</dbReference>
<keyword evidence="3" id="KW-1185">Reference proteome</keyword>
<dbReference type="OMA" id="DSSCEQY"/>
<gene>
    <name evidence="2" type="ORF">scyTo_0016914</name>
</gene>
<feature type="compositionally biased region" description="Basic and acidic residues" evidence="1">
    <location>
        <begin position="124"/>
        <end position="145"/>
    </location>
</feature>
<feature type="compositionally biased region" description="Basic and acidic residues" evidence="1">
    <location>
        <begin position="248"/>
        <end position="260"/>
    </location>
</feature>
<feature type="region of interest" description="Disordered" evidence="1">
    <location>
        <begin position="392"/>
        <end position="415"/>
    </location>
</feature>
<name>A0A401Q182_SCYTO</name>
<evidence type="ECO:0000313" key="2">
    <source>
        <dbReference type="EMBL" id="GCB79116.1"/>
    </source>
</evidence>
<feature type="region of interest" description="Disordered" evidence="1">
    <location>
        <begin position="1"/>
        <end position="35"/>
    </location>
</feature>
<comment type="caution">
    <text evidence="2">The sequence shown here is derived from an EMBL/GenBank/DDBJ whole genome shotgun (WGS) entry which is preliminary data.</text>
</comment>
<dbReference type="AlphaFoldDB" id="A0A401Q182"/>
<protein>
    <submittedName>
        <fullName evidence="2">Uncharacterized protein</fullName>
    </submittedName>
</protein>
<feature type="compositionally biased region" description="Polar residues" evidence="1">
    <location>
        <begin position="146"/>
        <end position="164"/>
    </location>
</feature>
<feature type="compositionally biased region" description="Low complexity" evidence="1">
    <location>
        <begin position="1"/>
        <end position="17"/>
    </location>
</feature>
<dbReference type="EMBL" id="BFAA01010586">
    <property type="protein sequence ID" value="GCB79116.1"/>
    <property type="molecule type" value="Genomic_DNA"/>
</dbReference>
<sequence length="493" mass="55061">VSSPVSATFFSVSSSSTCQPGERSTGSLTRRKGRREKWEVLAAGKCKDLKMDQASTAQMQHAKGGRLEVPTEDGRMDIQADQYVQENSMISPSENESKSSKTAGYCEAEEKSKKQKVTNPFSSETERFDWTSKSVDRCTSERDNQKVPSTQVEGSGSGENSKSITPHKKKCKTLEEWLIKPCTKGATFTVTQACEITPLKEDHHTIDLEATKSIEDPFDEMYIVPESPLSDSSCEQYLPGPSGAGNEDSGKRDTGAWPSVKKETGSVLPMQIDISGNSSYESETEHTCLSAKVSEGLDDTSLTQKTYCFDTYSDKKVEEMMEVDKGINCQCEDPFIKRQPKAFCGLNDGTNETLKPEQKINPSTSSSSQLGNRKGPQRMRKLTDHFEYVDRKPQRMTSRGNPEMEDKRPNRGRCPVDIKWLGTPINEMQRMPEYSGVLPPLRVSSNHSVTIRTDLLKSGGVPRPYPTYFKDAWDDKHVKMPCSEQNLFPVENE</sequence>
<dbReference type="OrthoDB" id="1937899at2759"/>
<feature type="compositionally biased region" description="Polar residues" evidence="1">
    <location>
        <begin position="82"/>
        <end position="94"/>
    </location>
</feature>
<accession>A0A401Q182</accession>